<keyword evidence="1" id="KW-0732">Signal</keyword>
<gene>
    <name evidence="3" type="ORF">B0A48_08534</name>
</gene>
<reference evidence="4" key="1">
    <citation type="submission" date="2017-03" db="EMBL/GenBank/DDBJ databases">
        <title>Genomes of endolithic fungi from Antarctica.</title>
        <authorList>
            <person name="Coleine C."/>
            <person name="Masonjones S."/>
            <person name="Stajich J.E."/>
        </authorList>
    </citation>
    <scope>NUCLEOTIDE SEQUENCE [LARGE SCALE GENOMIC DNA]</scope>
    <source>
        <strain evidence="4">CCFEE 5527</strain>
    </source>
</reference>
<feature type="domain" description="WSC" evidence="2">
    <location>
        <begin position="373"/>
        <end position="469"/>
    </location>
</feature>
<dbReference type="PANTHER" id="PTHR43662">
    <property type="match status" value="1"/>
</dbReference>
<dbReference type="Pfam" id="PF01822">
    <property type="entry name" value="WSC"/>
    <property type="match status" value="1"/>
</dbReference>
<evidence type="ECO:0000313" key="3">
    <source>
        <dbReference type="EMBL" id="OQO06746.1"/>
    </source>
</evidence>
<keyword evidence="4" id="KW-1185">Reference proteome</keyword>
<dbReference type="STRING" id="1507870.A0A1V8T5Q9"/>
<accession>A0A1V8T5Q9</accession>
<feature type="chain" id="PRO_5012980673" description="WSC domain-containing protein" evidence="1">
    <location>
        <begin position="19"/>
        <end position="525"/>
    </location>
</feature>
<dbReference type="InterPro" id="IPR002889">
    <property type="entry name" value="WSC_carb-bd"/>
</dbReference>
<evidence type="ECO:0000256" key="1">
    <source>
        <dbReference type="SAM" id="SignalP"/>
    </source>
</evidence>
<organism evidence="3 4">
    <name type="scientific">Cryoendolithus antarcticus</name>
    <dbReference type="NCBI Taxonomy" id="1507870"/>
    <lineage>
        <taxon>Eukaryota</taxon>
        <taxon>Fungi</taxon>
        <taxon>Dikarya</taxon>
        <taxon>Ascomycota</taxon>
        <taxon>Pezizomycotina</taxon>
        <taxon>Dothideomycetes</taxon>
        <taxon>Dothideomycetidae</taxon>
        <taxon>Cladosporiales</taxon>
        <taxon>Cladosporiaceae</taxon>
        <taxon>Cryoendolithus</taxon>
    </lineage>
</organism>
<dbReference type="SMART" id="SM00321">
    <property type="entry name" value="WSC"/>
    <property type="match status" value="1"/>
</dbReference>
<dbReference type="InterPro" id="IPR018535">
    <property type="entry name" value="DUF1996"/>
</dbReference>
<dbReference type="AlphaFoldDB" id="A0A1V8T5Q9"/>
<dbReference type="PANTHER" id="PTHR43662:SF3">
    <property type="entry name" value="DOMAIN PROTEIN, PUTATIVE (AFU_ORTHOLOGUE AFUA_6G11970)-RELATED"/>
    <property type="match status" value="1"/>
</dbReference>
<dbReference type="Proteomes" id="UP000192596">
    <property type="component" value="Unassembled WGS sequence"/>
</dbReference>
<comment type="caution">
    <text evidence="3">The sequence shown here is derived from an EMBL/GenBank/DDBJ whole genome shotgun (WGS) entry which is preliminary data.</text>
</comment>
<sequence>MSVKTLGLATLLAGAANAFWRMPCGGRLLLERADPIVNPGAVAGHVHTISGGNGFGFAMDFNQARASTCSSCPLQADLSNYWTPKLYYHAQNGSFIDVPQAGEYNGRTGGMTVYYQQRYRSDNKSLEAFPAGFRMLGGDPFQRNYTGLQAAPGNAVSFVCLDYKNSSPQVNAIPNKNCPDGLRAQIYFPSCWNGELDSSDHRSHVAYPIGSNTYDNGDCPATHPRRLVSIFYEVIYFIDSFKDDWYGSDHPFVFAQGDRTGYGFHGDFVNGWDVPTLQKAVDTCTNDSGNIEDCHVFDNKLFTSDDQQSCRIPPSVNAAGTSSVEQTTGVLEALPGCNTVTSGPERAVPATNCPKATIGQPATFYTDVTASLDWYYAGCATDNYYTRTFTGASQSSDTMTVATCVKFCKSKGYSLAGLEWSRECYCDNKYRSDDRKPKAGVMGSCDMKCWGDSEEYCGAGGALSVYAACTGSTCQNVKSGVLGNSTSTAESKMKTKRHLGVHRHGLLHSDAYAPMRKARPGTQDR</sequence>
<dbReference type="InParanoid" id="A0A1V8T5Q9"/>
<feature type="signal peptide" evidence="1">
    <location>
        <begin position="1"/>
        <end position="18"/>
    </location>
</feature>
<protein>
    <recommendedName>
        <fullName evidence="2">WSC domain-containing protein</fullName>
    </recommendedName>
</protein>
<proteinExistence type="predicted"/>
<dbReference type="OrthoDB" id="74764at2759"/>
<evidence type="ECO:0000259" key="2">
    <source>
        <dbReference type="PROSITE" id="PS51212"/>
    </source>
</evidence>
<evidence type="ECO:0000313" key="4">
    <source>
        <dbReference type="Proteomes" id="UP000192596"/>
    </source>
</evidence>
<name>A0A1V8T5Q9_9PEZI</name>
<dbReference type="EMBL" id="NAJO01000016">
    <property type="protein sequence ID" value="OQO06746.1"/>
    <property type="molecule type" value="Genomic_DNA"/>
</dbReference>
<dbReference type="PROSITE" id="PS51212">
    <property type="entry name" value="WSC"/>
    <property type="match status" value="1"/>
</dbReference>
<dbReference type="Pfam" id="PF09362">
    <property type="entry name" value="DUF1996"/>
    <property type="match status" value="1"/>
</dbReference>